<keyword evidence="10" id="KW-1185">Reference proteome</keyword>
<evidence type="ECO:0000256" key="5">
    <source>
        <dbReference type="ARBA" id="ARBA00022679"/>
    </source>
</evidence>
<dbReference type="GO" id="GO:0005737">
    <property type="term" value="C:cytoplasm"/>
    <property type="evidence" value="ECO:0007669"/>
    <property type="project" value="UniProtKB-SubCell"/>
</dbReference>
<protein>
    <submittedName>
        <fullName evidence="9">PTS system mannose-specific IIA component</fullName>
    </submittedName>
</protein>
<keyword evidence="7" id="KW-0418">Kinase</keyword>
<organism evidence="9 10">
    <name type="scientific">Dielma fastidiosa</name>
    <dbReference type="NCBI Taxonomy" id="1034346"/>
    <lineage>
        <taxon>Bacteria</taxon>
        <taxon>Bacillati</taxon>
        <taxon>Bacillota</taxon>
        <taxon>Erysipelotrichia</taxon>
        <taxon>Erysipelotrichales</taxon>
        <taxon>Erysipelotrichaceae</taxon>
        <taxon>Dielma</taxon>
    </lineage>
</organism>
<dbReference type="InterPro" id="IPR033887">
    <property type="entry name" value="PTS_IIA_man"/>
</dbReference>
<dbReference type="InterPro" id="IPR036662">
    <property type="entry name" value="PTS_EIIA_man-typ_sf"/>
</dbReference>
<keyword evidence="4" id="KW-0762">Sugar transport</keyword>
<dbReference type="InterPro" id="IPR051471">
    <property type="entry name" value="Bacterial_PTS_sugar_comp"/>
</dbReference>
<dbReference type="SUPFAM" id="SSF53062">
    <property type="entry name" value="PTS system fructose IIA component-like"/>
    <property type="match status" value="1"/>
</dbReference>
<evidence type="ECO:0000313" key="10">
    <source>
        <dbReference type="Proteomes" id="UP000247612"/>
    </source>
</evidence>
<dbReference type="InterPro" id="IPR004701">
    <property type="entry name" value="PTS_EIIA_man-typ"/>
</dbReference>
<keyword evidence="3" id="KW-0963">Cytoplasm</keyword>
<dbReference type="GO" id="GO:0016301">
    <property type="term" value="F:kinase activity"/>
    <property type="evidence" value="ECO:0007669"/>
    <property type="project" value="UniProtKB-KW"/>
</dbReference>
<dbReference type="PROSITE" id="PS51096">
    <property type="entry name" value="PTS_EIIA_TYPE_4"/>
    <property type="match status" value="1"/>
</dbReference>
<name>A0A318L7Y0_9FIRM</name>
<dbReference type="Pfam" id="PF03610">
    <property type="entry name" value="EIIA-man"/>
    <property type="match status" value="1"/>
</dbReference>
<evidence type="ECO:0000259" key="8">
    <source>
        <dbReference type="PROSITE" id="PS51096"/>
    </source>
</evidence>
<evidence type="ECO:0000256" key="7">
    <source>
        <dbReference type="ARBA" id="ARBA00022777"/>
    </source>
</evidence>
<dbReference type="STRING" id="1034346.GCA_000313565_00190"/>
<evidence type="ECO:0000256" key="2">
    <source>
        <dbReference type="ARBA" id="ARBA00022448"/>
    </source>
</evidence>
<proteinExistence type="predicted"/>
<comment type="caution">
    <text evidence="9">The sequence shown here is derived from an EMBL/GenBank/DDBJ whole genome shotgun (WGS) entry which is preliminary data.</text>
</comment>
<accession>A0A318L7Y0</accession>
<comment type="subcellular location">
    <subcellularLocation>
        <location evidence="1">Cytoplasm</location>
    </subcellularLocation>
</comment>
<dbReference type="GO" id="GO:0016020">
    <property type="term" value="C:membrane"/>
    <property type="evidence" value="ECO:0007669"/>
    <property type="project" value="InterPro"/>
</dbReference>
<gene>
    <name evidence="9" type="ORF">DES51_101193</name>
</gene>
<feature type="domain" description="PTS EIIA type-4" evidence="8">
    <location>
        <begin position="1"/>
        <end position="128"/>
    </location>
</feature>
<evidence type="ECO:0000256" key="4">
    <source>
        <dbReference type="ARBA" id="ARBA00022597"/>
    </source>
</evidence>
<dbReference type="GO" id="GO:0009401">
    <property type="term" value="P:phosphoenolpyruvate-dependent sugar phosphotransferase system"/>
    <property type="evidence" value="ECO:0007669"/>
    <property type="project" value="UniProtKB-KW"/>
</dbReference>
<dbReference type="EMBL" id="QJKH01000001">
    <property type="protein sequence ID" value="PXX81583.1"/>
    <property type="molecule type" value="Genomic_DNA"/>
</dbReference>
<dbReference type="CDD" id="cd00006">
    <property type="entry name" value="PTS_IIA_man"/>
    <property type="match status" value="1"/>
</dbReference>
<reference evidence="9 10" key="1">
    <citation type="submission" date="2018-05" db="EMBL/GenBank/DDBJ databases">
        <title>Genomic Encyclopedia of Type Strains, Phase IV (KMG-IV): sequencing the most valuable type-strain genomes for metagenomic binning, comparative biology and taxonomic classification.</title>
        <authorList>
            <person name="Goeker M."/>
        </authorList>
    </citation>
    <scope>NUCLEOTIDE SEQUENCE [LARGE SCALE GENOMIC DNA]</scope>
    <source>
        <strain evidence="9 10">JC118</strain>
    </source>
</reference>
<keyword evidence="2" id="KW-0813">Transport</keyword>
<dbReference type="Gene3D" id="3.40.50.510">
    <property type="entry name" value="Phosphotransferase system, mannose-type IIA component"/>
    <property type="match status" value="1"/>
</dbReference>
<evidence type="ECO:0000256" key="6">
    <source>
        <dbReference type="ARBA" id="ARBA00022683"/>
    </source>
</evidence>
<sequence length="137" mass="15011">MANLLLLSHSQLAESIYETVKLIMGKPSDSVSYITLPYGQDLQAYQAEIEAHVEKAKDEGILILTDLFGGSPFMISVKTFDKYHDTVPIEIISGMNLPMVVELVNAISQSRSLNELKEIALDAGINGIVDFKAKLNA</sequence>
<evidence type="ECO:0000256" key="1">
    <source>
        <dbReference type="ARBA" id="ARBA00004496"/>
    </source>
</evidence>
<dbReference type="AlphaFoldDB" id="A0A318L7Y0"/>
<dbReference type="RefSeq" id="WP_022936498.1">
    <property type="nucleotide sequence ID" value="NZ_CABKRQ010000001.1"/>
</dbReference>
<dbReference type="PANTHER" id="PTHR33799">
    <property type="entry name" value="PTS PERMEASE-RELATED-RELATED"/>
    <property type="match status" value="1"/>
</dbReference>
<keyword evidence="5" id="KW-0808">Transferase</keyword>
<dbReference type="PANTHER" id="PTHR33799:SF1">
    <property type="entry name" value="PTS SYSTEM MANNOSE-SPECIFIC EIIAB COMPONENT-RELATED"/>
    <property type="match status" value="1"/>
</dbReference>
<dbReference type="OrthoDB" id="9799827at2"/>
<evidence type="ECO:0000313" key="9">
    <source>
        <dbReference type="EMBL" id="PXX81583.1"/>
    </source>
</evidence>
<keyword evidence="6" id="KW-0598">Phosphotransferase system</keyword>
<dbReference type="Proteomes" id="UP000247612">
    <property type="component" value="Unassembled WGS sequence"/>
</dbReference>
<evidence type="ECO:0000256" key="3">
    <source>
        <dbReference type="ARBA" id="ARBA00022490"/>
    </source>
</evidence>